<evidence type="ECO:0000313" key="3">
    <source>
        <dbReference type="EMBL" id="MFD1710161.1"/>
    </source>
</evidence>
<proteinExistence type="predicted"/>
<comment type="caution">
    <text evidence="3">The sequence shown here is derived from an EMBL/GenBank/DDBJ whole genome shotgun (WGS) entry which is preliminary data.</text>
</comment>
<dbReference type="Gene3D" id="2.40.160.210">
    <property type="entry name" value="Acyl-CoA thioesterase, double hotdog domain"/>
    <property type="match status" value="1"/>
</dbReference>
<dbReference type="RefSeq" id="WP_147911923.1">
    <property type="nucleotide sequence ID" value="NZ_JBHUEJ010000015.1"/>
</dbReference>
<dbReference type="InterPro" id="IPR042171">
    <property type="entry name" value="Acyl-CoA_hotdog"/>
</dbReference>
<dbReference type="InterPro" id="IPR049449">
    <property type="entry name" value="TesB_ACOT8-like_N"/>
</dbReference>
<reference evidence="4" key="1">
    <citation type="journal article" date="2019" name="Int. J. Syst. Evol. Microbiol.">
        <title>The Global Catalogue of Microorganisms (GCM) 10K type strain sequencing project: providing services to taxonomists for standard genome sequencing and annotation.</title>
        <authorList>
            <consortium name="The Broad Institute Genomics Platform"/>
            <consortium name="The Broad Institute Genome Sequencing Center for Infectious Disease"/>
            <person name="Wu L."/>
            <person name="Ma J."/>
        </authorList>
    </citation>
    <scope>NUCLEOTIDE SEQUENCE [LARGE SCALE GENOMIC DNA]</scope>
    <source>
        <strain evidence="4">LMG 29247</strain>
    </source>
</reference>
<dbReference type="Pfam" id="PF20789">
    <property type="entry name" value="4HBT_3C"/>
    <property type="match status" value="1"/>
</dbReference>
<dbReference type="InterPro" id="IPR049450">
    <property type="entry name" value="ACOT8-like_C"/>
</dbReference>
<name>A0ABW4KS29_9BURK</name>
<evidence type="ECO:0000313" key="4">
    <source>
        <dbReference type="Proteomes" id="UP001597304"/>
    </source>
</evidence>
<sequence length="288" mass="31377">MSRSDASSTSLHPLDEALALVPQADGPAADGALRFDGAAHPAYANMVGPFGGVSAAQMLQAVLLHPQRLGDPIAFTVNFAAAVADAPFHIWAQPARTNRSTQHWTLRMTQADAQGAEHTVLTATAVTAVRRSTWSVNDTPMPEVAAPDEVARAEVRGWVRWIERYNMRPLVGPMPTEWDGSETPSLTRMWVRDEPPRPLDFASLAAFSDVFFPRVWRRRAVQTPIGTVSMTAYFHVDAATLAAVGDGFLLGQAAGQVFANGFFDQTGQLWSQTGELLVTTQQIVYYKE</sequence>
<organism evidence="3 4">
    <name type="scientific">Ottowia flava</name>
    <dbReference type="NCBI Taxonomy" id="2675430"/>
    <lineage>
        <taxon>Bacteria</taxon>
        <taxon>Pseudomonadati</taxon>
        <taxon>Pseudomonadota</taxon>
        <taxon>Betaproteobacteria</taxon>
        <taxon>Burkholderiales</taxon>
        <taxon>Comamonadaceae</taxon>
        <taxon>Ottowia</taxon>
    </lineage>
</organism>
<dbReference type="Proteomes" id="UP001597304">
    <property type="component" value="Unassembled WGS sequence"/>
</dbReference>
<feature type="domain" description="Acyl-CoA thioesterase-like N-terminal HotDog" evidence="1">
    <location>
        <begin position="41"/>
        <end position="127"/>
    </location>
</feature>
<evidence type="ECO:0000259" key="1">
    <source>
        <dbReference type="Pfam" id="PF13622"/>
    </source>
</evidence>
<dbReference type="EMBL" id="JBHUEJ010000015">
    <property type="protein sequence ID" value="MFD1710161.1"/>
    <property type="molecule type" value="Genomic_DNA"/>
</dbReference>
<gene>
    <name evidence="3" type="ORF">ACFSF0_06065</name>
</gene>
<protein>
    <submittedName>
        <fullName evidence="3">Acyl-CoA thioesterase</fullName>
    </submittedName>
</protein>
<accession>A0ABW4KS29</accession>
<feature type="domain" description="Acyl-CoA thioesterase-like C-terminal" evidence="2">
    <location>
        <begin position="148"/>
        <end position="285"/>
    </location>
</feature>
<keyword evidence="4" id="KW-1185">Reference proteome</keyword>
<evidence type="ECO:0000259" key="2">
    <source>
        <dbReference type="Pfam" id="PF20789"/>
    </source>
</evidence>
<dbReference type="Pfam" id="PF13622">
    <property type="entry name" value="4HBT_3"/>
    <property type="match status" value="1"/>
</dbReference>
<dbReference type="SUPFAM" id="SSF54637">
    <property type="entry name" value="Thioesterase/thiol ester dehydrase-isomerase"/>
    <property type="match status" value="2"/>
</dbReference>
<dbReference type="InterPro" id="IPR029069">
    <property type="entry name" value="HotDog_dom_sf"/>
</dbReference>